<reference evidence="2" key="1">
    <citation type="journal article" date="2020" name="Stud. Mycol.">
        <title>101 Dothideomycetes genomes: a test case for predicting lifestyles and emergence of pathogens.</title>
        <authorList>
            <person name="Haridas S."/>
            <person name="Albert R."/>
            <person name="Binder M."/>
            <person name="Bloem J."/>
            <person name="Labutti K."/>
            <person name="Salamov A."/>
            <person name="Andreopoulos B."/>
            <person name="Baker S."/>
            <person name="Barry K."/>
            <person name="Bills G."/>
            <person name="Bluhm B."/>
            <person name="Cannon C."/>
            <person name="Castanera R."/>
            <person name="Culley D."/>
            <person name="Daum C."/>
            <person name="Ezra D."/>
            <person name="Gonzalez J."/>
            <person name="Henrissat B."/>
            <person name="Kuo A."/>
            <person name="Liang C."/>
            <person name="Lipzen A."/>
            <person name="Lutzoni F."/>
            <person name="Magnuson J."/>
            <person name="Mondo S."/>
            <person name="Nolan M."/>
            <person name="Ohm R."/>
            <person name="Pangilinan J."/>
            <person name="Park H.-J."/>
            <person name="Ramirez L."/>
            <person name="Alfaro M."/>
            <person name="Sun H."/>
            <person name="Tritt A."/>
            <person name="Yoshinaga Y."/>
            <person name="Zwiers L.-H."/>
            <person name="Turgeon B."/>
            <person name="Goodwin S."/>
            <person name="Spatafora J."/>
            <person name="Crous P."/>
            <person name="Grigoriev I."/>
        </authorList>
    </citation>
    <scope>NUCLEOTIDE SEQUENCE</scope>
    <source>
        <strain evidence="2">CBS 122681</strain>
    </source>
</reference>
<dbReference type="AlphaFoldDB" id="A0A6A6T885"/>
<keyword evidence="3" id="KW-1185">Reference proteome</keyword>
<evidence type="ECO:0000256" key="1">
    <source>
        <dbReference type="SAM" id="MobiDB-lite"/>
    </source>
</evidence>
<dbReference type="OrthoDB" id="3789491at2759"/>
<dbReference type="EMBL" id="MU004349">
    <property type="protein sequence ID" value="KAF2655441.1"/>
    <property type="molecule type" value="Genomic_DNA"/>
</dbReference>
<dbReference type="Gene3D" id="3.40.50.970">
    <property type="match status" value="1"/>
</dbReference>
<dbReference type="Proteomes" id="UP000799324">
    <property type="component" value="Unassembled WGS sequence"/>
</dbReference>
<evidence type="ECO:0000313" key="2">
    <source>
        <dbReference type="EMBL" id="KAF2655441.1"/>
    </source>
</evidence>
<gene>
    <name evidence="2" type="ORF">K491DRAFT_428094</name>
</gene>
<feature type="region of interest" description="Disordered" evidence="1">
    <location>
        <begin position="190"/>
        <end position="210"/>
    </location>
</feature>
<feature type="compositionally biased region" description="Polar residues" evidence="1">
    <location>
        <begin position="190"/>
        <end position="207"/>
    </location>
</feature>
<name>A0A6A6T885_9PLEO</name>
<organism evidence="2 3">
    <name type="scientific">Lophiostoma macrostomum CBS 122681</name>
    <dbReference type="NCBI Taxonomy" id="1314788"/>
    <lineage>
        <taxon>Eukaryota</taxon>
        <taxon>Fungi</taxon>
        <taxon>Dikarya</taxon>
        <taxon>Ascomycota</taxon>
        <taxon>Pezizomycotina</taxon>
        <taxon>Dothideomycetes</taxon>
        <taxon>Pleosporomycetidae</taxon>
        <taxon>Pleosporales</taxon>
        <taxon>Lophiostomataceae</taxon>
        <taxon>Lophiostoma</taxon>
    </lineage>
</organism>
<protein>
    <submittedName>
        <fullName evidence="2">Uncharacterized protein</fullName>
    </submittedName>
</protein>
<accession>A0A6A6T885</accession>
<sequence>MQMFANTTLTSLSPHASHISHVLTPWNCFAPVPIKTSTMSSTVGDYLFSQLAEMGVRRVLGRHSGTHFLGSIQRNCLRYESLDHMSSTPDYSEIGVFVITPQSGELHHCHHYGSHYFPYRRVVYIVEHSSAQFNRVSESVSQYDFAMTTVLNSPATAASQIRRALDSMLYQNKPVYIGVSMAVAGQLMSNPAQHSSPHAQASPQSRGSASYASSAYTQASTLALSPRTSHPGYMTSSVDDTSPEDEENSAKAAVAMSFI</sequence>
<feature type="region of interest" description="Disordered" evidence="1">
    <location>
        <begin position="223"/>
        <end position="252"/>
    </location>
</feature>
<proteinExistence type="predicted"/>
<evidence type="ECO:0000313" key="3">
    <source>
        <dbReference type="Proteomes" id="UP000799324"/>
    </source>
</evidence>